<gene>
    <name evidence="2" type="ORF">ABT39_MTgene880</name>
</gene>
<dbReference type="AlphaFoldDB" id="A0A101M4N7"/>
<accession>A0A101M4N7</accession>
<feature type="region of interest" description="Disordered" evidence="1">
    <location>
        <begin position="46"/>
        <end position="68"/>
    </location>
</feature>
<reference evidence="2" key="1">
    <citation type="journal article" date="2015" name="Genome Biol. Evol.">
        <title>Organellar Genomes of White Spruce (Picea glauca): Assembly and Annotation.</title>
        <authorList>
            <person name="Jackman S.D."/>
            <person name="Warren R.L."/>
            <person name="Gibb E.A."/>
            <person name="Vandervalk B.P."/>
            <person name="Mohamadi H."/>
            <person name="Chu J."/>
            <person name="Raymond A."/>
            <person name="Pleasance S."/>
            <person name="Coope R."/>
            <person name="Wildung M.R."/>
            <person name="Ritland C.E."/>
            <person name="Bousquet J."/>
            <person name="Jones S.J."/>
            <person name="Bohlmann J."/>
            <person name="Birol I."/>
        </authorList>
    </citation>
    <scope>NUCLEOTIDE SEQUENCE [LARGE SCALE GENOMIC DNA]</scope>
    <source>
        <tissue evidence="2">Flushing bud</tissue>
    </source>
</reference>
<keyword evidence="2" id="KW-0496">Mitochondrion</keyword>
<organism evidence="2">
    <name type="scientific">Picea glauca</name>
    <name type="common">White spruce</name>
    <name type="synonym">Pinus glauca</name>
    <dbReference type="NCBI Taxonomy" id="3330"/>
    <lineage>
        <taxon>Eukaryota</taxon>
        <taxon>Viridiplantae</taxon>
        <taxon>Streptophyta</taxon>
        <taxon>Embryophyta</taxon>
        <taxon>Tracheophyta</taxon>
        <taxon>Spermatophyta</taxon>
        <taxon>Pinopsida</taxon>
        <taxon>Pinidae</taxon>
        <taxon>Conifers I</taxon>
        <taxon>Pinales</taxon>
        <taxon>Pinaceae</taxon>
        <taxon>Picea</taxon>
    </lineage>
</organism>
<geneLocation type="mitochondrion" evidence="2"/>
<protein>
    <submittedName>
        <fullName evidence="2">Uncharacterized protein</fullName>
    </submittedName>
</protein>
<proteinExistence type="predicted"/>
<sequence>MSHNVKHTNNPGASLSHHGLIKLFIVDALSRANQTWEAFLAPSPLSHSARGRRGISRGRRCMGTGRRS</sequence>
<dbReference type="EMBL" id="LKAM01000001">
    <property type="protein sequence ID" value="KUM51034.1"/>
    <property type="molecule type" value="Genomic_DNA"/>
</dbReference>
<evidence type="ECO:0000313" key="2">
    <source>
        <dbReference type="EMBL" id="KUM51034.1"/>
    </source>
</evidence>
<name>A0A101M4N7_PICGL</name>
<comment type="caution">
    <text evidence="2">The sequence shown here is derived from an EMBL/GenBank/DDBJ whole genome shotgun (WGS) entry which is preliminary data.</text>
</comment>
<evidence type="ECO:0000256" key="1">
    <source>
        <dbReference type="SAM" id="MobiDB-lite"/>
    </source>
</evidence>
<feature type="compositionally biased region" description="Basic residues" evidence="1">
    <location>
        <begin position="49"/>
        <end position="68"/>
    </location>
</feature>